<dbReference type="OrthoDB" id="68195at2"/>
<evidence type="ECO:0000259" key="1">
    <source>
        <dbReference type="Pfam" id="PF00188"/>
    </source>
</evidence>
<name>A0A1I3DLC3_9PLAN</name>
<dbReference type="RefSeq" id="WP_092048316.1">
    <property type="nucleotide sequence ID" value="NZ_FOQD01000003.1"/>
</dbReference>
<dbReference type="Pfam" id="PF00188">
    <property type="entry name" value="CAP"/>
    <property type="match status" value="1"/>
</dbReference>
<protein>
    <submittedName>
        <fullName evidence="2">Uncharacterized conserved protein YkwD, contains CAP (CSP/antigen 5/PR1) domain</fullName>
    </submittedName>
</protein>
<accession>A0A1I3DLC3</accession>
<dbReference type="PANTHER" id="PTHR31157">
    <property type="entry name" value="SCP DOMAIN-CONTAINING PROTEIN"/>
    <property type="match status" value="1"/>
</dbReference>
<dbReference type="InterPro" id="IPR014044">
    <property type="entry name" value="CAP_dom"/>
</dbReference>
<dbReference type="Proteomes" id="UP000199518">
    <property type="component" value="Unassembled WGS sequence"/>
</dbReference>
<dbReference type="CDD" id="cd05379">
    <property type="entry name" value="CAP_bacterial"/>
    <property type="match status" value="1"/>
</dbReference>
<gene>
    <name evidence="2" type="ORF">SAMN05421753_103298</name>
</gene>
<organism evidence="2 3">
    <name type="scientific">Planctomicrobium piriforme</name>
    <dbReference type="NCBI Taxonomy" id="1576369"/>
    <lineage>
        <taxon>Bacteria</taxon>
        <taxon>Pseudomonadati</taxon>
        <taxon>Planctomycetota</taxon>
        <taxon>Planctomycetia</taxon>
        <taxon>Planctomycetales</taxon>
        <taxon>Planctomycetaceae</taxon>
        <taxon>Planctomicrobium</taxon>
    </lineage>
</organism>
<reference evidence="3" key="1">
    <citation type="submission" date="2016-10" db="EMBL/GenBank/DDBJ databases">
        <authorList>
            <person name="Varghese N."/>
            <person name="Submissions S."/>
        </authorList>
    </citation>
    <scope>NUCLEOTIDE SEQUENCE [LARGE SCALE GENOMIC DNA]</scope>
    <source>
        <strain evidence="3">DSM 26348</strain>
    </source>
</reference>
<dbReference type="STRING" id="1576369.SAMN05421753_103298"/>
<sequence>MRKIQLQSGRAAGWRWAVVFFAVIASQICVRDLSAETPQATANSAGHETIVVTRESTGDYQPRVKADLEKVNAAITQQTNAFRKEEGKGPVEVSDKLQQTANDFAAYMAKTGRYGHQADDQTPSQRASAHGYDFCSLKENIAMQFNSVGFSTGALSQAFFQVWKNSPPHRANMLSDEVTETAVAVAQSQETGAFFAVQLFARPKSQAIEFDIANRTDGELRYKVGETEFTSPEGIIRRHMLCVPQTLSWQPEGQPVQSLQPQANEHYAVEEVEGKLKLLKVESVQ</sequence>
<evidence type="ECO:0000313" key="3">
    <source>
        <dbReference type="Proteomes" id="UP000199518"/>
    </source>
</evidence>
<dbReference type="EMBL" id="FOQD01000003">
    <property type="protein sequence ID" value="SFH87281.1"/>
    <property type="molecule type" value="Genomic_DNA"/>
</dbReference>
<dbReference type="PANTHER" id="PTHR31157:SF1">
    <property type="entry name" value="SCP DOMAIN-CONTAINING PROTEIN"/>
    <property type="match status" value="1"/>
</dbReference>
<dbReference type="InterPro" id="IPR035940">
    <property type="entry name" value="CAP_sf"/>
</dbReference>
<evidence type="ECO:0000313" key="2">
    <source>
        <dbReference type="EMBL" id="SFH87281.1"/>
    </source>
</evidence>
<dbReference type="AlphaFoldDB" id="A0A1I3DLC3"/>
<keyword evidence="3" id="KW-1185">Reference proteome</keyword>
<proteinExistence type="predicted"/>
<dbReference type="SUPFAM" id="SSF55797">
    <property type="entry name" value="PR-1-like"/>
    <property type="match status" value="1"/>
</dbReference>
<dbReference type="Gene3D" id="3.40.33.10">
    <property type="entry name" value="CAP"/>
    <property type="match status" value="1"/>
</dbReference>
<feature type="domain" description="SCP" evidence="1">
    <location>
        <begin position="78"/>
        <end position="200"/>
    </location>
</feature>